<evidence type="ECO:0000313" key="2">
    <source>
        <dbReference type="Proteomes" id="UP001211065"/>
    </source>
</evidence>
<dbReference type="EMBL" id="JADGJW010000149">
    <property type="protein sequence ID" value="KAJ3222981.1"/>
    <property type="molecule type" value="Genomic_DNA"/>
</dbReference>
<gene>
    <name evidence="1" type="ORF">HK099_001640</name>
</gene>
<proteinExistence type="predicted"/>
<name>A0AAD5U3K8_9FUNG</name>
<reference evidence="1" key="1">
    <citation type="submission" date="2020-05" db="EMBL/GenBank/DDBJ databases">
        <title>Phylogenomic resolution of chytrid fungi.</title>
        <authorList>
            <person name="Stajich J.E."/>
            <person name="Amses K."/>
            <person name="Simmons R."/>
            <person name="Seto K."/>
            <person name="Myers J."/>
            <person name="Bonds A."/>
            <person name="Quandt C.A."/>
            <person name="Barry K."/>
            <person name="Liu P."/>
            <person name="Grigoriev I."/>
            <person name="Longcore J.E."/>
            <person name="James T.Y."/>
        </authorList>
    </citation>
    <scope>NUCLEOTIDE SEQUENCE</scope>
    <source>
        <strain evidence="1">JEL0476</strain>
    </source>
</reference>
<protein>
    <submittedName>
        <fullName evidence="1">Uncharacterized protein</fullName>
    </submittedName>
</protein>
<accession>A0AAD5U3K8</accession>
<sequence>ENEKGYLNNYTSIEELNIAKIEVPGERISLSDKNSTEYLKTGKVLRLLKNEDEFQTSFKFVSKENLIVPQRKTSAGKILK</sequence>
<comment type="caution">
    <text evidence="1">The sequence shown here is derived from an EMBL/GenBank/DDBJ whole genome shotgun (WGS) entry which is preliminary data.</text>
</comment>
<dbReference type="Proteomes" id="UP001211065">
    <property type="component" value="Unassembled WGS sequence"/>
</dbReference>
<feature type="non-terminal residue" evidence="1">
    <location>
        <position position="1"/>
    </location>
</feature>
<keyword evidence="2" id="KW-1185">Reference proteome</keyword>
<organism evidence="1 2">
    <name type="scientific">Clydaea vesicula</name>
    <dbReference type="NCBI Taxonomy" id="447962"/>
    <lineage>
        <taxon>Eukaryota</taxon>
        <taxon>Fungi</taxon>
        <taxon>Fungi incertae sedis</taxon>
        <taxon>Chytridiomycota</taxon>
        <taxon>Chytridiomycota incertae sedis</taxon>
        <taxon>Chytridiomycetes</taxon>
        <taxon>Lobulomycetales</taxon>
        <taxon>Lobulomycetaceae</taxon>
        <taxon>Clydaea</taxon>
    </lineage>
</organism>
<evidence type="ECO:0000313" key="1">
    <source>
        <dbReference type="EMBL" id="KAJ3222981.1"/>
    </source>
</evidence>
<dbReference type="AlphaFoldDB" id="A0AAD5U3K8"/>